<dbReference type="EC" id="3.2.1.4" evidence="3"/>
<organism evidence="14 15">
    <name type="scientific">Cutaneotrichosporon cavernicola</name>
    <dbReference type="NCBI Taxonomy" id="279322"/>
    <lineage>
        <taxon>Eukaryota</taxon>
        <taxon>Fungi</taxon>
        <taxon>Dikarya</taxon>
        <taxon>Basidiomycota</taxon>
        <taxon>Agaricomycotina</taxon>
        <taxon>Tremellomycetes</taxon>
        <taxon>Trichosporonales</taxon>
        <taxon>Trichosporonaceae</taxon>
        <taxon>Cutaneotrichosporon</taxon>
    </lineage>
</organism>
<dbReference type="SUPFAM" id="SSF51445">
    <property type="entry name" value="(Trans)glycosidases"/>
    <property type="match status" value="1"/>
</dbReference>
<name>A0AA48IGY5_9TREE</name>
<accession>A0AA48IGY5</accession>
<dbReference type="PROSITE" id="PS00659">
    <property type="entry name" value="GLYCOSYL_HYDROL_F5"/>
    <property type="match status" value="1"/>
</dbReference>
<evidence type="ECO:0000256" key="1">
    <source>
        <dbReference type="ARBA" id="ARBA00000966"/>
    </source>
</evidence>
<feature type="chain" id="PRO_5041276351" description="cellulase" evidence="12">
    <location>
        <begin position="19"/>
        <end position="508"/>
    </location>
</feature>
<feature type="domain" description="Glycoside hydrolase family 5" evidence="13">
    <location>
        <begin position="40"/>
        <end position="303"/>
    </location>
</feature>
<dbReference type="RefSeq" id="XP_060455878.1">
    <property type="nucleotide sequence ID" value="XM_060599157.1"/>
</dbReference>
<protein>
    <recommendedName>
        <fullName evidence="3">cellulase</fullName>
        <ecNumber evidence="3">3.2.1.4</ecNumber>
    </recommendedName>
</protein>
<keyword evidence="15" id="KW-1185">Reference proteome</keyword>
<dbReference type="EMBL" id="AP028214">
    <property type="protein sequence ID" value="BEI90613.1"/>
    <property type="molecule type" value="Genomic_DNA"/>
</dbReference>
<keyword evidence="7" id="KW-0119">Carbohydrate metabolism</keyword>
<evidence type="ECO:0000313" key="14">
    <source>
        <dbReference type="EMBL" id="BEI90613.1"/>
    </source>
</evidence>
<keyword evidence="8 10" id="KW-0326">Glycosidase</keyword>
<feature type="region of interest" description="Disordered" evidence="11">
    <location>
        <begin position="361"/>
        <end position="418"/>
    </location>
</feature>
<keyword evidence="5 10" id="KW-0378">Hydrolase</keyword>
<evidence type="ECO:0000256" key="4">
    <source>
        <dbReference type="ARBA" id="ARBA00022729"/>
    </source>
</evidence>
<keyword evidence="4 12" id="KW-0732">Signal</keyword>
<evidence type="ECO:0000256" key="8">
    <source>
        <dbReference type="ARBA" id="ARBA00023295"/>
    </source>
</evidence>
<evidence type="ECO:0000256" key="11">
    <source>
        <dbReference type="SAM" id="MobiDB-lite"/>
    </source>
</evidence>
<dbReference type="FunFam" id="3.20.20.80:FF:000124">
    <property type="entry name" value="Exported cellulase"/>
    <property type="match status" value="1"/>
</dbReference>
<dbReference type="InterPro" id="IPR018087">
    <property type="entry name" value="Glyco_hydro_5_CS"/>
</dbReference>
<keyword evidence="6" id="KW-0136">Cellulose degradation</keyword>
<evidence type="ECO:0000256" key="6">
    <source>
        <dbReference type="ARBA" id="ARBA00023001"/>
    </source>
</evidence>
<evidence type="ECO:0000313" key="15">
    <source>
        <dbReference type="Proteomes" id="UP001233271"/>
    </source>
</evidence>
<dbReference type="InterPro" id="IPR001547">
    <property type="entry name" value="Glyco_hydro_5"/>
</dbReference>
<evidence type="ECO:0000259" key="13">
    <source>
        <dbReference type="Pfam" id="PF00150"/>
    </source>
</evidence>
<evidence type="ECO:0000256" key="2">
    <source>
        <dbReference type="ARBA" id="ARBA00005641"/>
    </source>
</evidence>
<dbReference type="GO" id="GO:0008810">
    <property type="term" value="F:cellulase activity"/>
    <property type="evidence" value="ECO:0007669"/>
    <property type="project" value="UniProtKB-EC"/>
</dbReference>
<comment type="similarity">
    <text evidence="2 10">Belongs to the glycosyl hydrolase 5 (cellulase A) family.</text>
</comment>
<dbReference type="AlphaFoldDB" id="A0AA48IGY5"/>
<reference evidence="14" key="1">
    <citation type="journal article" date="2023" name="BMC Genomics">
        <title>Chromosome-level genome assemblies of Cutaneotrichosporon spp. (Trichosporonales, Basidiomycota) reveal imbalanced evolution between nucleotide sequences and chromosome synteny.</title>
        <authorList>
            <person name="Kobayashi Y."/>
            <person name="Kayamori A."/>
            <person name="Aoki K."/>
            <person name="Shiwa Y."/>
            <person name="Matsutani M."/>
            <person name="Fujita N."/>
            <person name="Sugita T."/>
            <person name="Iwasaki W."/>
            <person name="Tanaka N."/>
            <person name="Takashima M."/>
        </authorList>
    </citation>
    <scope>NUCLEOTIDE SEQUENCE</scope>
    <source>
        <strain evidence="14">HIS019</strain>
    </source>
</reference>
<dbReference type="GeneID" id="85494483"/>
<gene>
    <name evidence="14" type="ORF">CcaverHIS019_0306830</name>
</gene>
<dbReference type="Gene3D" id="3.20.20.80">
    <property type="entry name" value="Glycosidases"/>
    <property type="match status" value="1"/>
</dbReference>
<sequence length="508" mass="53087">MNLSALISLLGLFSAAAAAPITPRTTLPRLGGLNLAGCDFGMNVWGWSGTSMCPPISQIGHFIEQGSNVIRLPVGWQYLVGNNPASTTLDATYFPIYDRLVQDVTSRGAYAIIDIHNYGRWNSGIIGADGPSNMAFASLWSLLAKKYADNDHVIFGLMNEPHDQDIIGVAAACQAAVNAIRSAGARNTIILPGNQWTKAETWTSGANNPILAITDPTGGLDRLLLDVHKYLDADGSGTSHECVTDGLDVLAPFVGWLKTNGRRAIITEMGGANTQSCQTYIPKMLQYVVDNNDVFVGFTAWAAGSFQPYPGYELSLTPNADGSDNALWTKAIKPFLPGKSGVVSSTTTSISKPVSSSSVVASLSSSKPVPTSSSPSVKPARSSSSAPSAASSSTAASTSKPVTPSSAASSSASVPAWSSQPKPSVLAGNYQTFTGALGGFSAPAVTKAGNKYYTNGQEFNSLIDALDRSCYTQMDRCQLSANVNGNVPPLTVANCSNAQFQACMAAAK</sequence>
<dbReference type="InterPro" id="IPR017853">
    <property type="entry name" value="GH"/>
</dbReference>
<dbReference type="GO" id="GO:0030245">
    <property type="term" value="P:cellulose catabolic process"/>
    <property type="evidence" value="ECO:0007669"/>
    <property type="project" value="UniProtKB-KW"/>
</dbReference>
<proteinExistence type="inferred from homology"/>
<evidence type="ECO:0000256" key="10">
    <source>
        <dbReference type="RuleBase" id="RU361153"/>
    </source>
</evidence>
<dbReference type="Pfam" id="PF00150">
    <property type="entry name" value="Cellulase"/>
    <property type="match status" value="1"/>
</dbReference>
<evidence type="ECO:0000256" key="12">
    <source>
        <dbReference type="SAM" id="SignalP"/>
    </source>
</evidence>
<evidence type="ECO:0000256" key="9">
    <source>
        <dbReference type="ARBA" id="ARBA00023326"/>
    </source>
</evidence>
<dbReference type="Proteomes" id="UP001233271">
    <property type="component" value="Chromosome 3"/>
</dbReference>
<dbReference type="KEGG" id="ccac:CcaHIS019_0306830"/>
<evidence type="ECO:0000256" key="5">
    <source>
        <dbReference type="ARBA" id="ARBA00022801"/>
    </source>
</evidence>
<dbReference type="PANTHER" id="PTHR34142">
    <property type="entry name" value="ENDO-BETA-1,4-GLUCANASE A"/>
    <property type="match status" value="1"/>
</dbReference>
<feature type="signal peptide" evidence="12">
    <location>
        <begin position="1"/>
        <end position="18"/>
    </location>
</feature>
<evidence type="ECO:0000256" key="7">
    <source>
        <dbReference type="ARBA" id="ARBA00023277"/>
    </source>
</evidence>
<comment type="catalytic activity">
    <reaction evidence="1">
        <text>Endohydrolysis of (1-&gt;4)-beta-D-glucosidic linkages in cellulose, lichenin and cereal beta-D-glucans.</text>
        <dbReference type="EC" id="3.2.1.4"/>
    </reaction>
</comment>
<evidence type="ECO:0000256" key="3">
    <source>
        <dbReference type="ARBA" id="ARBA00012601"/>
    </source>
</evidence>
<dbReference type="PANTHER" id="PTHR34142:SF5">
    <property type="entry name" value="CBM1 DOMAIN-CONTAINING PROTEIN"/>
    <property type="match status" value="1"/>
</dbReference>
<keyword evidence="9" id="KW-0624">Polysaccharide degradation</keyword>